<proteinExistence type="inferred from homology"/>
<protein>
    <submittedName>
        <fullName evidence="8">Beta-glucuronidase</fullName>
        <ecNumber evidence="8">3.2.1.31</ecNumber>
    </submittedName>
</protein>
<dbReference type="InterPro" id="IPR006103">
    <property type="entry name" value="Glyco_hydro_2_cat"/>
</dbReference>
<dbReference type="Gene3D" id="2.60.40.10">
    <property type="entry name" value="Immunoglobulins"/>
    <property type="match status" value="1"/>
</dbReference>
<evidence type="ECO:0000256" key="4">
    <source>
        <dbReference type="RuleBase" id="RU361154"/>
    </source>
</evidence>
<dbReference type="Pfam" id="PF02836">
    <property type="entry name" value="Glyco_hydro_2_C"/>
    <property type="match status" value="1"/>
</dbReference>
<comment type="similarity">
    <text evidence="1 4">Belongs to the glycosyl hydrolase 2 family.</text>
</comment>
<reference evidence="8 9" key="1">
    <citation type="journal article" date="2019" name="Anaerobe">
        <title>Detection of Robinsoniella peoriensis in multiple bone samples of a trauma patient.</title>
        <authorList>
            <person name="Schrottner P."/>
            <person name="Hartwich K."/>
            <person name="Bunk B."/>
            <person name="Schober I."/>
            <person name="Helbig S."/>
            <person name="Rudolph W.W."/>
            <person name="Gunzer F."/>
        </authorList>
    </citation>
    <scope>NUCLEOTIDE SEQUENCE [LARGE SCALE GENOMIC DNA]</scope>
    <source>
        <strain evidence="8 9">DSM 106044</strain>
    </source>
</reference>
<dbReference type="PANTHER" id="PTHR42732:SF1">
    <property type="entry name" value="BETA-MANNOSIDASE"/>
    <property type="match status" value="1"/>
</dbReference>
<dbReference type="SUPFAM" id="SSF49303">
    <property type="entry name" value="beta-Galactosidase/glucuronidase domain"/>
    <property type="match status" value="1"/>
</dbReference>
<evidence type="ECO:0000259" key="6">
    <source>
        <dbReference type="Pfam" id="PF02836"/>
    </source>
</evidence>
<gene>
    <name evidence="8" type="primary">uidA_3</name>
    <name evidence="8" type="ORF">DSM106044_03524</name>
</gene>
<evidence type="ECO:0000259" key="5">
    <source>
        <dbReference type="Pfam" id="PF00703"/>
    </source>
</evidence>
<dbReference type="Pfam" id="PF02837">
    <property type="entry name" value="Glyco_hydro_2_N"/>
    <property type="match status" value="1"/>
</dbReference>
<dbReference type="InterPro" id="IPR008979">
    <property type="entry name" value="Galactose-bd-like_sf"/>
</dbReference>
<keyword evidence="9" id="KW-1185">Reference proteome</keyword>
<dbReference type="AlphaFoldDB" id="A0A4U8Q5K0"/>
<feature type="domain" description="Glycoside hydrolase family 2 immunoglobulin-like beta-sandwich" evidence="5">
    <location>
        <begin position="150"/>
        <end position="254"/>
    </location>
</feature>
<dbReference type="Pfam" id="PF00703">
    <property type="entry name" value="Glyco_hydro_2"/>
    <property type="match status" value="1"/>
</dbReference>
<dbReference type="InterPro" id="IPR017853">
    <property type="entry name" value="GH"/>
</dbReference>
<evidence type="ECO:0000256" key="1">
    <source>
        <dbReference type="ARBA" id="ARBA00007401"/>
    </source>
</evidence>
<organism evidence="8 9">
    <name type="scientific">Robinsoniella peoriensis</name>
    <dbReference type="NCBI Taxonomy" id="180332"/>
    <lineage>
        <taxon>Bacteria</taxon>
        <taxon>Bacillati</taxon>
        <taxon>Bacillota</taxon>
        <taxon>Clostridia</taxon>
        <taxon>Lachnospirales</taxon>
        <taxon>Lachnospiraceae</taxon>
        <taxon>Robinsoniella</taxon>
    </lineage>
</organism>
<dbReference type="InterPro" id="IPR006104">
    <property type="entry name" value="Glyco_hydro_2_N"/>
</dbReference>
<dbReference type="EMBL" id="QGQD01000068">
    <property type="protein sequence ID" value="TLC99573.1"/>
    <property type="molecule type" value="Genomic_DNA"/>
</dbReference>
<name>A0A4U8Q5K0_9FIRM</name>
<dbReference type="InterPro" id="IPR036156">
    <property type="entry name" value="Beta-gal/glucu_dom_sf"/>
</dbReference>
<feature type="domain" description="Glycoside hydrolase family 2 catalytic" evidence="6">
    <location>
        <begin position="256"/>
        <end position="553"/>
    </location>
</feature>
<dbReference type="InterPro" id="IPR051913">
    <property type="entry name" value="GH2_Domain-Containing"/>
</dbReference>
<evidence type="ECO:0000256" key="2">
    <source>
        <dbReference type="ARBA" id="ARBA00022801"/>
    </source>
</evidence>
<keyword evidence="2 4" id="KW-0378">Hydrolase</keyword>
<keyword evidence="3 4" id="KW-0326">Glycosidase</keyword>
<dbReference type="Gene3D" id="3.20.20.80">
    <property type="entry name" value="Glycosidases"/>
    <property type="match status" value="1"/>
</dbReference>
<dbReference type="SUPFAM" id="SSF51445">
    <property type="entry name" value="(Trans)glycosidases"/>
    <property type="match status" value="1"/>
</dbReference>
<dbReference type="PANTHER" id="PTHR42732">
    <property type="entry name" value="BETA-GALACTOSIDASE"/>
    <property type="match status" value="1"/>
</dbReference>
<dbReference type="GO" id="GO:0004566">
    <property type="term" value="F:beta-glucuronidase activity"/>
    <property type="evidence" value="ECO:0007669"/>
    <property type="project" value="UniProtKB-EC"/>
</dbReference>
<dbReference type="PROSITE" id="PS00719">
    <property type="entry name" value="GLYCOSYL_HYDROL_F2_1"/>
    <property type="match status" value="1"/>
</dbReference>
<evidence type="ECO:0000256" key="3">
    <source>
        <dbReference type="ARBA" id="ARBA00023295"/>
    </source>
</evidence>
<comment type="caution">
    <text evidence="8">The sequence shown here is derived from an EMBL/GenBank/DDBJ whole genome shotgun (WGS) entry which is preliminary data.</text>
</comment>
<dbReference type="InterPro" id="IPR006101">
    <property type="entry name" value="Glyco_hydro_2"/>
</dbReference>
<dbReference type="InterPro" id="IPR006102">
    <property type="entry name" value="Ig-like_GH2"/>
</dbReference>
<dbReference type="InterPro" id="IPR013783">
    <property type="entry name" value="Ig-like_fold"/>
</dbReference>
<dbReference type="InterPro" id="IPR023230">
    <property type="entry name" value="Glyco_hydro_2_CS"/>
</dbReference>
<dbReference type="Gene3D" id="2.60.120.260">
    <property type="entry name" value="Galactose-binding domain-like"/>
    <property type="match status" value="1"/>
</dbReference>
<dbReference type="GO" id="GO:0005975">
    <property type="term" value="P:carbohydrate metabolic process"/>
    <property type="evidence" value="ECO:0007669"/>
    <property type="project" value="InterPro"/>
</dbReference>
<evidence type="ECO:0000313" key="9">
    <source>
        <dbReference type="Proteomes" id="UP000306509"/>
    </source>
</evidence>
<accession>A0A4U8Q5K0</accession>
<evidence type="ECO:0000259" key="7">
    <source>
        <dbReference type="Pfam" id="PF02837"/>
    </source>
</evidence>
<evidence type="ECO:0000313" key="8">
    <source>
        <dbReference type="EMBL" id="TLC99573.1"/>
    </source>
</evidence>
<sequence>MLRTFEMHQIRKTMELSGKLWDFTPLEGEQAGETMKVMVPSCLETYPGFGNYRGFVSYETVFEAQGNIRLECKGVSHYARVYVDGKEEAEHYGSYTPFAVCVKNLAAGQHSLKILVDNAFRDEYALDFPNDYMSYGGISRGVMLEQVGNVYIEWVHVTPRQENNGDWTARAEVSCHNLTETTQKVKLRVKLANSEMVSGEIILMPGENRYTFEDLQAKNVTPWSMATPALYQVQVTLEQNGIVVDDLIDRTGFRMVRLDGRQVLLNGKPLRIKGFCRHEDHPQYGCALPREAIAYDLQLIKDLGANSVRTSHYPNDELFLDMCDELGILVWEENHARGIDGERMKSPCFEEQCEQVIREMITAHYNHPSIYIWGILNECGSETEYERSCYRAQFELIRRLDSSRVCSAASCRFGTDICQDLPDVCSWNIYPYWYDEDTATQKIDKLHKWLESDGKGAGKPLLITEVGAGGIYGFRDTSSDVWSEDLQAEILEKQLKEIAASEDCMGMYIWQFCDVRVSRIWWALRRPKSRNNKGIVDEYRRPKMAYKVVREIFRSLPDYREQE</sequence>
<dbReference type="RefSeq" id="WP_138003173.1">
    <property type="nucleotide sequence ID" value="NZ_QGQD01000068.1"/>
</dbReference>
<dbReference type="SUPFAM" id="SSF49785">
    <property type="entry name" value="Galactose-binding domain-like"/>
    <property type="match status" value="1"/>
</dbReference>
<dbReference type="PRINTS" id="PR00132">
    <property type="entry name" value="GLHYDRLASE2"/>
</dbReference>
<feature type="domain" description="Glycosyl hydrolases family 2 sugar binding" evidence="7">
    <location>
        <begin position="43"/>
        <end position="145"/>
    </location>
</feature>
<dbReference type="Proteomes" id="UP000306509">
    <property type="component" value="Unassembled WGS sequence"/>
</dbReference>
<dbReference type="EC" id="3.2.1.31" evidence="8"/>